<dbReference type="Proteomes" id="UP000054477">
    <property type="component" value="Unassembled WGS sequence"/>
</dbReference>
<keyword evidence="3" id="KW-1185">Reference proteome</keyword>
<proteinExistence type="predicted"/>
<evidence type="ECO:0000313" key="2">
    <source>
        <dbReference type="EMBL" id="KIK06267.1"/>
    </source>
</evidence>
<dbReference type="HOGENOM" id="CLU_1485419_0_0_1"/>
<dbReference type="AlphaFoldDB" id="A0A0C9Y7R1"/>
<evidence type="ECO:0000313" key="3">
    <source>
        <dbReference type="Proteomes" id="UP000054477"/>
    </source>
</evidence>
<accession>A0A0C9Y7R1</accession>
<feature type="region of interest" description="Disordered" evidence="1">
    <location>
        <begin position="40"/>
        <end position="59"/>
    </location>
</feature>
<name>A0A0C9Y7R1_9AGAR</name>
<reference evidence="2 3" key="1">
    <citation type="submission" date="2014-04" db="EMBL/GenBank/DDBJ databases">
        <authorList>
            <consortium name="DOE Joint Genome Institute"/>
            <person name="Kuo A."/>
            <person name="Kohler A."/>
            <person name="Nagy L.G."/>
            <person name="Floudas D."/>
            <person name="Copeland A."/>
            <person name="Barry K.W."/>
            <person name="Cichocki N."/>
            <person name="Veneault-Fourrey C."/>
            <person name="LaButti K."/>
            <person name="Lindquist E.A."/>
            <person name="Lipzen A."/>
            <person name="Lundell T."/>
            <person name="Morin E."/>
            <person name="Murat C."/>
            <person name="Sun H."/>
            <person name="Tunlid A."/>
            <person name="Henrissat B."/>
            <person name="Grigoriev I.V."/>
            <person name="Hibbett D.S."/>
            <person name="Martin F."/>
            <person name="Nordberg H.P."/>
            <person name="Cantor M.N."/>
            <person name="Hua S.X."/>
        </authorList>
    </citation>
    <scope>NUCLEOTIDE SEQUENCE [LARGE SCALE GENOMIC DNA]</scope>
    <source>
        <strain evidence="2 3">LaAM-08-1</strain>
    </source>
</reference>
<organism evidence="2 3">
    <name type="scientific">Laccaria amethystina LaAM-08-1</name>
    <dbReference type="NCBI Taxonomy" id="1095629"/>
    <lineage>
        <taxon>Eukaryota</taxon>
        <taxon>Fungi</taxon>
        <taxon>Dikarya</taxon>
        <taxon>Basidiomycota</taxon>
        <taxon>Agaricomycotina</taxon>
        <taxon>Agaricomycetes</taxon>
        <taxon>Agaricomycetidae</taxon>
        <taxon>Agaricales</taxon>
        <taxon>Agaricineae</taxon>
        <taxon>Hydnangiaceae</taxon>
        <taxon>Laccaria</taxon>
    </lineage>
</organism>
<feature type="non-terminal residue" evidence="2">
    <location>
        <position position="1"/>
    </location>
</feature>
<evidence type="ECO:0000256" key="1">
    <source>
        <dbReference type="SAM" id="MobiDB-lite"/>
    </source>
</evidence>
<protein>
    <submittedName>
        <fullName evidence="2">Uncharacterized protein</fullName>
    </submittedName>
</protein>
<reference evidence="3" key="2">
    <citation type="submission" date="2015-01" db="EMBL/GenBank/DDBJ databases">
        <title>Evolutionary Origins and Diversification of the Mycorrhizal Mutualists.</title>
        <authorList>
            <consortium name="DOE Joint Genome Institute"/>
            <consortium name="Mycorrhizal Genomics Consortium"/>
            <person name="Kohler A."/>
            <person name="Kuo A."/>
            <person name="Nagy L.G."/>
            <person name="Floudas D."/>
            <person name="Copeland A."/>
            <person name="Barry K.W."/>
            <person name="Cichocki N."/>
            <person name="Veneault-Fourrey C."/>
            <person name="LaButti K."/>
            <person name="Lindquist E.A."/>
            <person name="Lipzen A."/>
            <person name="Lundell T."/>
            <person name="Morin E."/>
            <person name="Murat C."/>
            <person name="Riley R."/>
            <person name="Ohm R."/>
            <person name="Sun H."/>
            <person name="Tunlid A."/>
            <person name="Henrissat B."/>
            <person name="Grigoriev I.V."/>
            <person name="Hibbett D.S."/>
            <person name="Martin F."/>
        </authorList>
    </citation>
    <scope>NUCLEOTIDE SEQUENCE [LARGE SCALE GENOMIC DNA]</scope>
    <source>
        <strain evidence="3">LaAM-08-1</strain>
    </source>
</reference>
<dbReference type="OrthoDB" id="10632026at2759"/>
<sequence>GCVRFSGEEWGRKWTGKSTFERGYNSLIRTAHWPLQKVSYAPHDPQPANHRLPGNPRRRPEAPLAGCHVDLQASGFLNRGFEVPVGAVILKGHASSTFGSERGGSLCNNCPSEFSECADVHRANGVFKFLYVGLVCDHVLTAPRPNIKIVLCKQSEKERDGGHRDGSTYEGRDMCESLIWIG</sequence>
<dbReference type="EMBL" id="KN838554">
    <property type="protein sequence ID" value="KIK06267.1"/>
    <property type="molecule type" value="Genomic_DNA"/>
</dbReference>
<gene>
    <name evidence="2" type="ORF">K443DRAFT_89909</name>
</gene>